<evidence type="ECO:0000313" key="2">
    <source>
        <dbReference type="EMBL" id="KMQ81375.1"/>
    </source>
</evidence>
<dbReference type="PANTHER" id="PTHR43775">
    <property type="entry name" value="FATTY ACID SYNTHASE"/>
    <property type="match status" value="1"/>
</dbReference>
<dbReference type="Gene3D" id="3.40.366.10">
    <property type="entry name" value="Malonyl-Coenzyme A Acyl Carrier Protein, domain 2"/>
    <property type="match status" value="1"/>
</dbReference>
<dbReference type="SUPFAM" id="SSF52151">
    <property type="entry name" value="FabD/lysophospholipase-like"/>
    <property type="match status" value="1"/>
</dbReference>
<dbReference type="InterPro" id="IPR001227">
    <property type="entry name" value="Ac_transferase_dom_sf"/>
</dbReference>
<dbReference type="InterPro" id="IPR050091">
    <property type="entry name" value="PKS_NRPS_Biosynth_Enz"/>
</dbReference>
<sequence>IGIVDLLTSIGITPDIVMGHSIGELICGYADGCLTVEETIMLAYYVSLAFLKSKIIDGLMAEINLDFKTMKNMCPSDIDVACYNSSHNSIVSGPTDSVRAFLAKLQV</sequence>
<dbReference type="EMBL" id="LBMM01036177">
    <property type="protein sequence ID" value="KMQ81375.1"/>
    <property type="molecule type" value="Genomic_DNA"/>
</dbReference>
<keyword evidence="3" id="KW-1185">Reference proteome</keyword>
<dbReference type="AlphaFoldDB" id="A0A0J7ML47"/>
<reference evidence="2 3" key="1">
    <citation type="submission" date="2015-04" db="EMBL/GenBank/DDBJ databases">
        <title>Lasius niger genome sequencing.</title>
        <authorList>
            <person name="Konorov E.A."/>
            <person name="Nikitin M.A."/>
            <person name="Kirill M.V."/>
            <person name="Chang P."/>
        </authorList>
    </citation>
    <scope>NUCLEOTIDE SEQUENCE [LARGE SCALE GENOMIC DNA]</scope>
    <source>
        <tissue evidence="2">Whole</tissue>
    </source>
</reference>
<proteinExistence type="predicted"/>
<dbReference type="GO" id="GO:0004312">
    <property type="term" value="F:fatty acid synthase activity"/>
    <property type="evidence" value="ECO:0007669"/>
    <property type="project" value="TreeGrafter"/>
</dbReference>
<feature type="non-terminal residue" evidence="2">
    <location>
        <position position="1"/>
    </location>
</feature>
<comment type="caution">
    <text evidence="2">The sequence shown here is derived from an EMBL/GenBank/DDBJ whole genome shotgun (WGS) entry which is preliminary data.</text>
</comment>
<dbReference type="OrthoDB" id="329835at2759"/>
<name>A0A0J7ML47_LASNI</name>
<dbReference type="PANTHER" id="PTHR43775:SF23">
    <property type="entry name" value="FATTY ACID SYNTHASE 3"/>
    <property type="match status" value="1"/>
</dbReference>
<dbReference type="GO" id="GO:0006633">
    <property type="term" value="P:fatty acid biosynthetic process"/>
    <property type="evidence" value="ECO:0007669"/>
    <property type="project" value="TreeGrafter"/>
</dbReference>
<protein>
    <submittedName>
        <fullName evidence="2">Fatty acid synthase</fullName>
    </submittedName>
</protein>
<dbReference type="STRING" id="67767.A0A0J7ML47"/>
<evidence type="ECO:0000259" key="1">
    <source>
        <dbReference type="Pfam" id="PF00698"/>
    </source>
</evidence>
<gene>
    <name evidence="2" type="ORF">RF55_26538</name>
</gene>
<dbReference type="PaxDb" id="67767-A0A0J7ML47"/>
<organism evidence="2 3">
    <name type="scientific">Lasius niger</name>
    <name type="common">Black garden ant</name>
    <dbReference type="NCBI Taxonomy" id="67767"/>
    <lineage>
        <taxon>Eukaryota</taxon>
        <taxon>Metazoa</taxon>
        <taxon>Ecdysozoa</taxon>
        <taxon>Arthropoda</taxon>
        <taxon>Hexapoda</taxon>
        <taxon>Insecta</taxon>
        <taxon>Pterygota</taxon>
        <taxon>Neoptera</taxon>
        <taxon>Endopterygota</taxon>
        <taxon>Hymenoptera</taxon>
        <taxon>Apocrita</taxon>
        <taxon>Aculeata</taxon>
        <taxon>Formicoidea</taxon>
        <taxon>Formicidae</taxon>
        <taxon>Formicinae</taxon>
        <taxon>Lasius</taxon>
        <taxon>Lasius</taxon>
    </lineage>
</organism>
<evidence type="ECO:0000313" key="3">
    <source>
        <dbReference type="Proteomes" id="UP000036403"/>
    </source>
</evidence>
<dbReference type="Proteomes" id="UP000036403">
    <property type="component" value="Unassembled WGS sequence"/>
</dbReference>
<dbReference type="InterPro" id="IPR016035">
    <property type="entry name" value="Acyl_Trfase/lysoPLipase"/>
</dbReference>
<feature type="domain" description="Malonyl-CoA:ACP transacylase (MAT)" evidence="1">
    <location>
        <begin position="2"/>
        <end position="105"/>
    </location>
</feature>
<accession>A0A0J7ML47</accession>
<dbReference type="Pfam" id="PF00698">
    <property type="entry name" value="Acyl_transf_1"/>
    <property type="match status" value="1"/>
</dbReference>
<dbReference type="InterPro" id="IPR014043">
    <property type="entry name" value="Acyl_transferase_dom"/>
</dbReference>